<name>A0AB33IUJ9_9BACT</name>
<feature type="chain" id="PRO_5044273920" evidence="1">
    <location>
        <begin position="29"/>
        <end position="395"/>
    </location>
</feature>
<reference evidence="2" key="1">
    <citation type="submission" date="2024-07" db="EMBL/GenBank/DDBJ databases">
        <title>Complete genome sequence of Prevotella sp. YM-2024 GTC17253.</title>
        <authorList>
            <person name="Hayashi M."/>
            <person name="Muto Y."/>
            <person name="Tanaka K."/>
            <person name="Niwa H."/>
        </authorList>
    </citation>
    <scope>NUCLEOTIDE SEQUENCE</scope>
    <source>
        <strain evidence="2">GTC17253</strain>
    </source>
</reference>
<proteinExistence type="predicted"/>
<sequence length="395" mass="44638">MSEKVITMKKATAFWLSLCCLYPAGICAQEPDTTTTIHHLEADVVPSTILHTNRYLKGGNAEGRTMNHAFTARLKYAFAAPEGSMKERIYKGAYQGVGVAIHDFNWQLGHPWSAFIFQGARIKTLSPRVNLNYEWNLGLTSGWHPYNTESNPDNKVIGSRVTAYIDADVYLNFRLSRHFDLNAGVSAIHFSNGNTTVPNAGLNVLGGRMSLAYYLNRPRLKVHKKDTIPHFNRHIYYDLVLYGAWYQLGYNTDDGPVVIPGKYGVFGFNFNPMYGINHWLSTGLSVDGVYDRGSNIYKPLDEDDESVVTLVPNKPKTLEQMALGLSARAEFVMPYFSINIGVGHYMLGAQGDLNEWYQTFALKVHFTRKLFLHIGYSLHDFKYPNHLMLGAGWRF</sequence>
<dbReference type="GO" id="GO:0016787">
    <property type="term" value="F:hydrolase activity"/>
    <property type="evidence" value="ECO:0007669"/>
    <property type="project" value="UniProtKB-KW"/>
</dbReference>
<evidence type="ECO:0000256" key="1">
    <source>
        <dbReference type="SAM" id="SignalP"/>
    </source>
</evidence>
<organism evidence="2">
    <name type="scientific">Prevotella sp. GTC17253</name>
    <dbReference type="NCBI Taxonomy" id="3236793"/>
    <lineage>
        <taxon>Bacteria</taxon>
        <taxon>Pseudomonadati</taxon>
        <taxon>Bacteroidota</taxon>
        <taxon>Bacteroidia</taxon>
        <taxon>Bacteroidales</taxon>
        <taxon>Prevotellaceae</taxon>
        <taxon>Prevotella</taxon>
    </lineage>
</organism>
<keyword evidence="2" id="KW-0378">Hydrolase</keyword>
<dbReference type="AlphaFoldDB" id="A0AB33IUJ9"/>
<protein>
    <submittedName>
        <fullName evidence="2">Acyloxyacyl hydrolase</fullName>
    </submittedName>
</protein>
<gene>
    <name evidence="2" type="ORF">GTC17253_16590</name>
</gene>
<evidence type="ECO:0000313" key="2">
    <source>
        <dbReference type="EMBL" id="BFO71693.1"/>
    </source>
</evidence>
<feature type="signal peptide" evidence="1">
    <location>
        <begin position="1"/>
        <end position="28"/>
    </location>
</feature>
<dbReference type="Pfam" id="PF09411">
    <property type="entry name" value="PagL"/>
    <property type="match status" value="1"/>
</dbReference>
<keyword evidence="1" id="KW-0732">Signal</keyword>
<accession>A0AB33IUJ9</accession>
<dbReference type="Gene3D" id="2.40.160.20">
    <property type="match status" value="1"/>
</dbReference>
<dbReference type="EMBL" id="AP035785">
    <property type="protein sequence ID" value="BFO71693.1"/>
    <property type="molecule type" value="Genomic_DNA"/>
</dbReference>
<dbReference type="InterPro" id="IPR018550">
    <property type="entry name" value="Lipid-A_deacylase-rel"/>
</dbReference>